<accession>A0A370H841</accession>
<dbReference type="Proteomes" id="UP000255355">
    <property type="component" value="Unassembled WGS sequence"/>
</dbReference>
<dbReference type="InterPro" id="IPR018060">
    <property type="entry name" value="HTH_AraC"/>
</dbReference>
<dbReference type="SUPFAM" id="SSF52317">
    <property type="entry name" value="Class I glutamine amidotransferase-like"/>
    <property type="match status" value="1"/>
</dbReference>
<keyword evidence="5" id="KW-1185">Reference proteome</keyword>
<dbReference type="GO" id="GO:0043565">
    <property type="term" value="F:sequence-specific DNA binding"/>
    <property type="evidence" value="ECO:0007669"/>
    <property type="project" value="InterPro"/>
</dbReference>
<dbReference type="PANTHER" id="PTHR43130">
    <property type="entry name" value="ARAC-FAMILY TRANSCRIPTIONAL REGULATOR"/>
    <property type="match status" value="1"/>
</dbReference>
<dbReference type="CDD" id="cd03137">
    <property type="entry name" value="GATase1_AraC_1"/>
    <property type="match status" value="1"/>
</dbReference>
<name>A0A370H841_9NOCA</name>
<dbReference type="AlphaFoldDB" id="A0A370H841"/>
<dbReference type="Pfam" id="PF01965">
    <property type="entry name" value="DJ-1_PfpI"/>
    <property type="match status" value="1"/>
</dbReference>
<evidence type="ECO:0000313" key="4">
    <source>
        <dbReference type="EMBL" id="RDI52842.1"/>
    </source>
</evidence>
<protein>
    <submittedName>
        <fullName evidence="4">Transcriptional regulator GlxA family with amidase domain</fullName>
    </submittedName>
</protein>
<reference evidence="4 5" key="1">
    <citation type="submission" date="2018-07" db="EMBL/GenBank/DDBJ databases">
        <title>Genomic Encyclopedia of Type Strains, Phase IV (KMG-IV): sequencing the most valuable type-strain genomes for metagenomic binning, comparative biology and taxonomic classification.</title>
        <authorList>
            <person name="Goeker M."/>
        </authorList>
    </citation>
    <scope>NUCLEOTIDE SEQUENCE [LARGE SCALE GENOMIC DNA]</scope>
    <source>
        <strain evidence="4 5">DSM 44952</strain>
    </source>
</reference>
<dbReference type="InterPro" id="IPR052158">
    <property type="entry name" value="INH-QAR"/>
</dbReference>
<gene>
    <name evidence="4" type="ORF">DFR68_103229</name>
</gene>
<dbReference type="InterPro" id="IPR002818">
    <property type="entry name" value="DJ-1/PfpI"/>
</dbReference>
<dbReference type="EMBL" id="QQAZ01000003">
    <property type="protein sequence ID" value="RDI52842.1"/>
    <property type="molecule type" value="Genomic_DNA"/>
</dbReference>
<dbReference type="PROSITE" id="PS01124">
    <property type="entry name" value="HTH_ARAC_FAMILY_2"/>
    <property type="match status" value="1"/>
</dbReference>
<keyword evidence="2" id="KW-0804">Transcription</keyword>
<comment type="caution">
    <text evidence="4">The sequence shown here is derived from an EMBL/GenBank/DDBJ whole genome shotgun (WGS) entry which is preliminary data.</text>
</comment>
<evidence type="ECO:0000313" key="5">
    <source>
        <dbReference type="Proteomes" id="UP000255355"/>
    </source>
</evidence>
<dbReference type="InterPro" id="IPR029062">
    <property type="entry name" value="Class_I_gatase-like"/>
</dbReference>
<dbReference type="Pfam" id="PF12833">
    <property type="entry name" value="HTH_18"/>
    <property type="match status" value="1"/>
</dbReference>
<evidence type="ECO:0000259" key="3">
    <source>
        <dbReference type="PROSITE" id="PS01124"/>
    </source>
</evidence>
<dbReference type="Gene3D" id="1.10.10.60">
    <property type="entry name" value="Homeodomain-like"/>
    <property type="match status" value="1"/>
</dbReference>
<dbReference type="SUPFAM" id="SSF46689">
    <property type="entry name" value="Homeodomain-like"/>
    <property type="match status" value="2"/>
</dbReference>
<dbReference type="STRING" id="1210089.GCA_001613165_07176"/>
<dbReference type="RefSeq" id="WP_068030474.1">
    <property type="nucleotide sequence ID" value="NZ_QQAZ01000003.1"/>
</dbReference>
<evidence type="ECO:0000256" key="2">
    <source>
        <dbReference type="ARBA" id="ARBA00023163"/>
    </source>
</evidence>
<feature type="domain" description="HTH araC/xylS-type" evidence="3">
    <location>
        <begin position="218"/>
        <end position="316"/>
    </location>
</feature>
<dbReference type="SMART" id="SM00342">
    <property type="entry name" value="HTH_ARAC"/>
    <property type="match status" value="1"/>
</dbReference>
<evidence type="ECO:0000256" key="1">
    <source>
        <dbReference type="ARBA" id="ARBA00023015"/>
    </source>
</evidence>
<dbReference type="PANTHER" id="PTHR43130:SF3">
    <property type="entry name" value="HTH-TYPE TRANSCRIPTIONAL REGULATOR RV1931C"/>
    <property type="match status" value="1"/>
</dbReference>
<proteinExistence type="predicted"/>
<keyword evidence="1" id="KW-0805">Transcription regulation</keyword>
<dbReference type="GO" id="GO:0003700">
    <property type="term" value="F:DNA-binding transcription factor activity"/>
    <property type="evidence" value="ECO:0007669"/>
    <property type="project" value="InterPro"/>
</dbReference>
<dbReference type="Gene3D" id="3.40.50.880">
    <property type="match status" value="1"/>
</dbReference>
<dbReference type="InterPro" id="IPR009057">
    <property type="entry name" value="Homeodomain-like_sf"/>
</dbReference>
<sequence length="333" mass="35574">MESARRVLIVAYNDAQILDIACPSGAFDMANRIGARPPYRVEVVSVGGHAVRTSAGITLDSGHLEEVRGPIDTVMVVGGAGTEQAAANPHLLDQIRRLARSSRRIASICTGTYLLAAAGLLEHRRVTTHWGYGDQLAARFPTVAVDTAPLYIRDGNIYTSAGVTSALDLTLSLIADDHGSSPARTVARILVTYLHRPADQAQISMFLSAPAPEDRLVHDLMRYAASHLAEDLTPGALARRAGVSTRHLSRLFTTHTGHTPARAVRRLRAESAAQLIRSTELPMAAIARRCGFGSAQTLRAALLDRYGMNGDTMRKITDMAPDRPGAGGDTSAA</sequence>
<organism evidence="4 5">
    <name type="scientific">Nocardia mexicana</name>
    <dbReference type="NCBI Taxonomy" id="279262"/>
    <lineage>
        <taxon>Bacteria</taxon>
        <taxon>Bacillati</taxon>
        <taxon>Actinomycetota</taxon>
        <taxon>Actinomycetes</taxon>
        <taxon>Mycobacteriales</taxon>
        <taxon>Nocardiaceae</taxon>
        <taxon>Nocardia</taxon>
    </lineage>
</organism>